<dbReference type="PANTHER" id="PTHR35011:SF10">
    <property type="entry name" value="TRAP TRANSPORTER SMALL PERMEASE PROTEIN"/>
    <property type="match status" value="1"/>
</dbReference>
<dbReference type="EMBL" id="CP022187">
    <property type="protein sequence ID" value="AWI75426.1"/>
    <property type="molecule type" value="Genomic_DNA"/>
</dbReference>
<evidence type="ECO:0000256" key="5">
    <source>
        <dbReference type="ARBA" id="ARBA00022692"/>
    </source>
</evidence>
<dbReference type="InterPro" id="IPR007387">
    <property type="entry name" value="TRAP_DctQ"/>
</dbReference>
<reference evidence="11 12" key="1">
    <citation type="submission" date="2017-06" db="EMBL/GenBank/DDBJ databases">
        <title>Azoarcus.</title>
        <authorList>
            <person name="Woo J.-H."/>
            <person name="Kim H.-S."/>
        </authorList>
    </citation>
    <scope>NUCLEOTIDE SEQUENCE [LARGE SCALE GENOMIC DNA]</scope>
    <source>
        <strain evidence="11 12">TSPY31</strain>
    </source>
</reference>
<keyword evidence="5 9" id="KW-0812">Transmembrane</keyword>
<dbReference type="GO" id="GO:0015740">
    <property type="term" value="P:C4-dicarboxylate transport"/>
    <property type="evidence" value="ECO:0007669"/>
    <property type="project" value="TreeGrafter"/>
</dbReference>
<feature type="transmembrane region" description="Helical" evidence="9">
    <location>
        <begin position="143"/>
        <end position="160"/>
    </location>
</feature>
<dbReference type="AlphaFoldDB" id="A0A2U8GQZ7"/>
<feature type="transmembrane region" description="Helical" evidence="9">
    <location>
        <begin position="98"/>
        <end position="123"/>
    </location>
</feature>
<sequence>MTVQHSQPAFRSPANRAYHALMSGCGLVSALLFGAMGLLVCADVFMRNLGLGSLTWSVEVTEYMLMLATFIAAPWLLYVGDHIRIDILLRASSAVGRWWLELLTDTFGLLISAVLAWQCVLVALDAAQQGGMVFKVLIFPEWWLNLPMGFAFILLTVEFARRLHAATRRRGGR</sequence>
<name>A0A2U8GQZ7_9RHOO</name>
<comment type="function">
    <text evidence="9">Part of the tripartite ATP-independent periplasmic (TRAP) transport system.</text>
</comment>
<dbReference type="Proteomes" id="UP000244930">
    <property type="component" value="Chromosome"/>
</dbReference>
<dbReference type="Pfam" id="PF04290">
    <property type="entry name" value="DctQ"/>
    <property type="match status" value="1"/>
</dbReference>
<dbReference type="InterPro" id="IPR055348">
    <property type="entry name" value="DctQ"/>
</dbReference>
<keyword evidence="12" id="KW-1185">Reference proteome</keyword>
<dbReference type="KEGG" id="acom:CEW83_09545"/>
<dbReference type="GO" id="GO:0005886">
    <property type="term" value="C:plasma membrane"/>
    <property type="evidence" value="ECO:0007669"/>
    <property type="project" value="UniProtKB-SubCell"/>
</dbReference>
<evidence type="ECO:0000256" key="3">
    <source>
        <dbReference type="ARBA" id="ARBA00022475"/>
    </source>
</evidence>
<evidence type="ECO:0000259" key="10">
    <source>
        <dbReference type="Pfam" id="PF04290"/>
    </source>
</evidence>
<evidence type="ECO:0000256" key="2">
    <source>
        <dbReference type="ARBA" id="ARBA00022448"/>
    </source>
</evidence>
<comment type="subcellular location">
    <subcellularLocation>
        <location evidence="1 9">Cell inner membrane</location>
        <topology evidence="1 9">Multi-pass membrane protein</topology>
    </subcellularLocation>
</comment>
<evidence type="ECO:0000313" key="11">
    <source>
        <dbReference type="EMBL" id="AWI75426.1"/>
    </source>
</evidence>
<comment type="similarity">
    <text evidence="8 9">Belongs to the TRAP transporter small permease family.</text>
</comment>
<keyword evidence="4 9" id="KW-0997">Cell inner membrane</keyword>
<keyword evidence="7 9" id="KW-0472">Membrane</keyword>
<evidence type="ECO:0000256" key="6">
    <source>
        <dbReference type="ARBA" id="ARBA00022989"/>
    </source>
</evidence>
<evidence type="ECO:0000256" key="7">
    <source>
        <dbReference type="ARBA" id="ARBA00023136"/>
    </source>
</evidence>
<accession>A0A2U8GQZ7</accession>
<evidence type="ECO:0000256" key="8">
    <source>
        <dbReference type="ARBA" id="ARBA00038436"/>
    </source>
</evidence>
<dbReference type="RefSeq" id="WP_108949132.1">
    <property type="nucleotide sequence ID" value="NZ_CP022187.1"/>
</dbReference>
<gene>
    <name evidence="11" type="ORF">CEW83_09545</name>
</gene>
<feature type="transmembrane region" description="Helical" evidence="9">
    <location>
        <begin position="60"/>
        <end position="78"/>
    </location>
</feature>
<keyword evidence="3" id="KW-1003">Cell membrane</keyword>
<feature type="domain" description="Tripartite ATP-independent periplasmic transporters DctQ component" evidence="10">
    <location>
        <begin position="36"/>
        <end position="163"/>
    </location>
</feature>
<evidence type="ECO:0000313" key="12">
    <source>
        <dbReference type="Proteomes" id="UP000244930"/>
    </source>
</evidence>
<protein>
    <recommendedName>
        <fullName evidence="9">TRAP transporter small permease protein</fullName>
    </recommendedName>
</protein>
<comment type="subunit">
    <text evidence="9">The complex comprises the extracytoplasmic solute receptor protein and the two transmembrane proteins.</text>
</comment>
<evidence type="ECO:0000256" key="9">
    <source>
        <dbReference type="RuleBase" id="RU369079"/>
    </source>
</evidence>
<feature type="transmembrane region" description="Helical" evidence="9">
    <location>
        <begin position="20"/>
        <end position="40"/>
    </location>
</feature>
<proteinExistence type="inferred from homology"/>
<keyword evidence="6 9" id="KW-1133">Transmembrane helix</keyword>
<organism evidence="11 12">
    <name type="scientific">Parazoarcus communis</name>
    <dbReference type="NCBI Taxonomy" id="41977"/>
    <lineage>
        <taxon>Bacteria</taxon>
        <taxon>Pseudomonadati</taxon>
        <taxon>Pseudomonadota</taxon>
        <taxon>Betaproteobacteria</taxon>
        <taxon>Rhodocyclales</taxon>
        <taxon>Zoogloeaceae</taxon>
        <taxon>Parazoarcus</taxon>
    </lineage>
</organism>
<evidence type="ECO:0000256" key="4">
    <source>
        <dbReference type="ARBA" id="ARBA00022519"/>
    </source>
</evidence>
<keyword evidence="2 9" id="KW-0813">Transport</keyword>
<dbReference type="PANTHER" id="PTHR35011">
    <property type="entry name" value="2,3-DIKETO-L-GULONATE TRAP TRANSPORTER SMALL PERMEASE PROTEIN YIAM"/>
    <property type="match status" value="1"/>
</dbReference>
<dbReference type="GO" id="GO:0022857">
    <property type="term" value="F:transmembrane transporter activity"/>
    <property type="evidence" value="ECO:0007669"/>
    <property type="project" value="UniProtKB-UniRule"/>
</dbReference>
<evidence type="ECO:0000256" key="1">
    <source>
        <dbReference type="ARBA" id="ARBA00004429"/>
    </source>
</evidence>